<gene>
    <name evidence="2" type="ORF">BABINDRAFT_5703</name>
</gene>
<dbReference type="GO" id="GO:0006897">
    <property type="term" value="P:endocytosis"/>
    <property type="evidence" value="ECO:0007669"/>
    <property type="project" value="TreeGrafter"/>
</dbReference>
<reference evidence="3" key="1">
    <citation type="submission" date="2016-05" db="EMBL/GenBank/DDBJ databases">
        <title>Comparative genomics of biotechnologically important yeasts.</title>
        <authorList>
            <consortium name="DOE Joint Genome Institute"/>
            <person name="Riley R."/>
            <person name="Haridas S."/>
            <person name="Wolfe K.H."/>
            <person name="Lopes M.R."/>
            <person name="Hittinger C.T."/>
            <person name="Goker M."/>
            <person name="Salamov A."/>
            <person name="Wisecaver J."/>
            <person name="Long T.M."/>
            <person name="Aerts A.L."/>
            <person name="Barry K."/>
            <person name="Choi C."/>
            <person name="Clum A."/>
            <person name="Coughlan A.Y."/>
            <person name="Deshpande S."/>
            <person name="Douglass A.P."/>
            <person name="Hanson S.J."/>
            <person name="Klenk H.-P."/>
            <person name="Labutti K."/>
            <person name="Lapidus A."/>
            <person name="Lindquist E."/>
            <person name="Lipzen A."/>
            <person name="Meier-Kolthoff J.P."/>
            <person name="Ohm R.A."/>
            <person name="Otillar R.P."/>
            <person name="Pangilinan J."/>
            <person name="Peng Y."/>
            <person name="Rokas A."/>
            <person name="Rosa C.A."/>
            <person name="Scheuner C."/>
            <person name="Sibirny A.A."/>
            <person name="Slot J.C."/>
            <person name="Stielow J.B."/>
            <person name="Sun H."/>
            <person name="Kurtzman C.P."/>
            <person name="Blackwell M."/>
            <person name="Grigoriev I.V."/>
            <person name="Jeffries T.W."/>
        </authorList>
    </citation>
    <scope>NUCLEOTIDE SEQUENCE [LARGE SCALE GENOMIC DNA]</scope>
    <source>
        <strain evidence="3">NRRL Y-12698</strain>
    </source>
</reference>
<dbReference type="PANTHER" id="PTHR36414:SF1">
    <property type="entry name" value="PROTEIN SUR7"/>
    <property type="match status" value="1"/>
</dbReference>
<evidence type="ECO:0000313" key="2">
    <source>
        <dbReference type="EMBL" id="ODQ82791.1"/>
    </source>
</evidence>
<evidence type="ECO:0000256" key="1">
    <source>
        <dbReference type="SAM" id="Phobius"/>
    </source>
</evidence>
<dbReference type="Proteomes" id="UP000094336">
    <property type="component" value="Unassembled WGS sequence"/>
</dbReference>
<feature type="transmembrane region" description="Helical" evidence="1">
    <location>
        <begin position="143"/>
        <end position="165"/>
    </location>
</feature>
<protein>
    <submittedName>
        <fullName evidence="2">Uncharacterized protein</fullName>
    </submittedName>
</protein>
<sequence length="287" mass="31209">MLRRLFTFVPILFLAGSALLTFLIILSGATHGSFLTKLYWIQADTSSITSTTSADFATSRWTSNGICNVDGGSVIGCIKKPAYPFSPEDNFGDSDTLPSGFVTSRKTYYYLTRFAYAFWIVGLFFTLVALLGSFGLLCGTGRIIGFLSVFSVFIAFIFIAGASSFQTSAVVLGHKQFKDASMSPKYGVKLLAFAWTSTFLLIVSLFSLCCASCFGGRSSRSKGAYGADHEKLYRDSRFPDSDDEAAHPYADQTGVVEAEPATENNSKGIKFFKVRNAKTNSQTVNAL</sequence>
<dbReference type="RefSeq" id="XP_018988119.1">
    <property type="nucleotide sequence ID" value="XM_019132272.1"/>
</dbReference>
<dbReference type="GO" id="GO:0005886">
    <property type="term" value="C:plasma membrane"/>
    <property type="evidence" value="ECO:0007669"/>
    <property type="project" value="InterPro"/>
</dbReference>
<feature type="transmembrane region" description="Helical" evidence="1">
    <location>
        <begin position="6"/>
        <end position="29"/>
    </location>
</feature>
<keyword evidence="3" id="KW-1185">Reference proteome</keyword>
<keyword evidence="1" id="KW-0472">Membrane</keyword>
<keyword evidence="1" id="KW-1133">Transmembrane helix</keyword>
<proteinExistence type="predicted"/>
<dbReference type="GO" id="GO:0031505">
    <property type="term" value="P:fungal-type cell wall organization"/>
    <property type="evidence" value="ECO:0007669"/>
    <property type="project" value="TreeGrafter"/>
</dbReference>
<dbReference type="GO" id="GO:0032185">
    <property type="term" value="P:septin cytoskeleton organization"/>
    <property type="evidence" value="ECO:0007669"/>
    <property type="project" value="TreeGrafter"/>
</dbReference>
<dbReference type="EMBL" id="KV454426">
    <property type="protein sequence ID" value="ODQ82791.1"/>
    <property type="molecule type" value="Genomic_DNA"/>
</dbReference>
<dbReference type="GO" id="GO:0005938">
    <property type="term" value="C:cell cortex"/>
    <property type="evidence" value="ECO:0007669"/>
    <property type="project" value="TreeGrafter"/>
</dbReference>
<dbReference type="InterPro" id="IPR009571">
    <property type="entry name" value="SUR7/Rim9-like_fungi"/>
</dbReference>
<dbReference type="OrthoDB" id="5419460at2759"/>
<dbReference type="Pfam" id="PF06687">
    <property type="entry name" value="SUR7"/>
    <property type="match status" value="1"/>
</dbReference>
<keyword evidence="1" id="KW-0812">Transmembrane</keyword>
<feature type="transmembrane region" description="Helical" evidence="1">
    <location>
        <begin position="186"/>
        <end position="208"/>
    </location>
</feature>
<evidence type="ECO:0000313" key="3">
    <source>
        <dbReference type="Proteomes" id="UP000094336"/>
    </source>
</evidence>
<dbReference type="GO" id="GO:0030866">
    <property type="term" value="P:cortical actin cytoskeleton organization"/>
    <property type="evidence" value="ECO:0007669"/>
    <property type="project" value="TreeGrafter"/>
</dbReference>
<accession>A0A1E3QYU0</accession>
<name>A0A1E3QYU0_9ASCO</name>
<dbReference type="AlphaFoldDB" id="A0A1E3QYU0"/>
<organism evidence="2 3">
    <name type="scientific">Babjeviella inositovora NRRL Y-12698</name>
    <dbReference type="NCBI Taxonomy" id="984486"/>
    <lineage>
        <taxon>Eukaryota</taxon>
        <taxon>Fungi</taxon>
        <taxon>Dikarya</taxon>
        <taxon>Ascomycota</taxon>
        <taxon>Saccharomycotina</taxon>
        <taxon>Pichiomycetes</taxon>
        <taxon>Serinales incertae sedis</taxon>
        <taxon>Babjeviella</taxon>
    </lineage>
</organism>
<dbReference type="GO" id="GO:0045121">
    <property type="term" value="C:membrane raft"/>
    <property type="evidence" value="ECO:0007669"/>
    <property type="project" value="TreeGrafter"/>
</dbReference>
<dbReference type="STRING" id="984486.A0A1E3QYU0"/>
<dbReference type="PANTHER" id="PTHR36414">
    <property type="entry name" value="PROTEIN SUR7"/>
    <property type="match status" value="1"/>
</dbReference>
<dbReference type="GeneID" id="30150125"/>
<feature type="transmembrane region" description="Helical" evidence="1">
    <location>
        <begin position="114"/>
        <end position="137"/>
    </location>
</feature>